<name>A0ABU2L3R3_9ACTN</name>
<dbReference type="RefSeq" id="WP_311629085.1">
    <property type="nucleotide sequence ID" value="NZ_JAVREN010000004.1"/>
</dbReference>
<evidence type="ECO:0008006" key="3">
    <source>
        <dbReference type="Google" id="ProtNLM"/>
    </source>
</evidence>
<evidence type="ECO:0000313" key="1">
    <source>
        <dbReference type="EMBL" id="MDT0306165.1"/>
    </source>
</evidence>
<sequence>MTTLTLFDAADITGLCDHCGHTPATTRLAWAPNLLVHVYATPDANARYAQANGVRYRLAPRRKAACDWCAWLLGCAYWDATYACPTGRCALWAHTWDQPGYACARHHHEDTVVWREALNTRAGVTA</sequence>
<proteinExistence type="predicted"/>
<reference evidence="2" key="1">
    <citation type="submission" date="2023-07" db="EMBL/GenBank/DDBJ databases">
        <title>30 novel species of actinomycetes from the DSMZ collection.</title>
        <authorList>
            <person name="Nouioui I."/>
        </authorList>
    </citation>
    <scope>NUCLEOTIDE SEQUENCE [LARGE SCALE GENOMIC DNA]</scope>
    <source>
        <strain evidence="2">DSM 44917</strain>
    </source>
</reference>
<evidence type="ECO:0000313" key="2">
    <source>
        <dbReference type="Proteomes" id="UP001183388"/>
    </source>
</evidence>
<dbReference type="EMBL" id="JAVREN010000004">
    <property type="protein sequence ID" value="MDT0306165.1"/>
    <property type="molecule type" value="Genomic_DNA"/>
</dbReference>
<comment type="caution">
    <text evidence="1">The sequence shown here is derived from an EMBL/GenBank/DDBJ whole genome shotgun (WGS) entry which is preliminary data.</text>
</comment>
<gene>
    <name evidence="1" type="ORF">RM780_04205</name>
</gene>
<keyword evidence="2" id="KW-1185">Reference proteome</keyword>
<organism evidence="1 2">
    <name type="scientific">Streptomyces boetiae</name>
    <dbReference type="NCBI Taxonomy" id="3075541"/>
    <lineage>
        <taxon>Bacteria</taxon>
        <taxon>Bacillati</taxon>
        <taxon>Actinomycetota</taxon>
        <taxon>Actinomycetes</taxon>
        <taxon>Kitasatosporales</taxon>
        <taxon>Streptomycetaceae</taxon>
        <taxon>Streptomyces</taxon>
    </lineage>
</organism>
<accession>A0ABU2L3R3</accession>
<protein>
    <recommendedName>
        <fullName evidence="3">UBP-type domain-containing protein</fullName>
    </recommendedName>
</protein>
<dbReference type="Proteomes" id="UP001183388">
    <property type="component" value="Unassembled WGS sequence"/>
</dbReference>